<evidence type="ECO:0000313" key="3">
    <source>
        <dbReference type="EMBL" id="CAL1135322.1"/>
    </source>
</evidence>
<dbReference type="Proteomes" id="UP001152797">
    <property type="component" value="Unassembled WGS sequence"/>
</dbReference>
<feature type="compositionally biased region" description="Low complexity" evidence="1">
    <location>
        <begin position="395"/>
        <end position="415"/>
    </location>
</feature>
<feature type="compositionally biased region" description="Low complexity" evidence="1">
    <location>
        <begin position="267"/>
        <end position="277"/>
    </location>
</feature>
<dbReference type="EMBL" id="CAMXCT010000671">
    <property type="protein sequence ID" value="CAI3981947.1"/>
    <property type="molecule type" value="Genomic_DNA"/>
</dbReference>
<evidence type="ECO:0000313" key="4">
    <source>
        <dbReference type="Proteomes" id="UP001152797"/>
    </source>
</evidence>
<accession>A0A9P1BYA3</accession>
<feature type="compositionally biased region" description="Polar residues" evidence="1">
    <location>
        <begin position="332"/>
        <end position="362"/>
    </location>
</feature>
<feature type="compositionally biased region" description="Low complexity" evidence="1">
    <location>
        <begin position="299"/>
        <end position="312"/>
    </location>
</feature>
<organism evidence="2">
    <name type="scientific">Cladocopium goreaui</name>
    <dbReference type="NCBI Taxonomy" id="2562237"/>
    <lineage>
        <taxon>Eukaryota</taxon>
        <taxon>Sar</taxon>
        <taxon>Alveolata</taxon>
        <taxon>Dinophyceae</taxon>
        <taxon>Suessiales</taxon>
        <taxon>Symbiodiniaceae</taxon>
        <taxon>Cladocopium</taxon>
    </lineage>
</organism>
<feature type="non-terminal residue" evidence="2">
    <location>
        <position position="462"/>
    </location>
</feature>
<dbReference type="EMBL" id="CAMXCT030000671">
    <property type="protein sequence ID" value="CAL4769259.1"/>
    <property type="molecule type" value="Genomic_DNA"/>
</dbReference>
<evidence type="ECO:0000256" key="1">
    <source>
        <dbReference type="SAM" id="MobiDB-lite"/>
    </source>
</evidence>
<feature type="compositionally biased region" description="Polar residues" evidence="1">
    <location>
        <begin position="313"/>
        <end position="325"/>
    </location>
</feature>
<evidence type="ECO:0000313" key="2">
    <source>
        <dbReference type="EMBL" id="CAI3981947.1"/>
    </source>
</evidence>
<dbReference type="AlphaFoldDB" id="A0A9P1BYA3"/>
<reference evidence="3" key="2">
    <citation type="submission" date="2024-04" db="EMBL/GenBank/DDBJ databases">
        <authorList>
            <person name="Chen Y."/>
            <person name="Shah S."/>
            <person name="Dougan E. K."/>
            <person name="Thang M."/>
            <person name="Chan C."/>
        </authorList>
    </citation>
    <scope>NUCLEOTIDE SEQUENCE [LARGE SCALE GENOMIC DNA]</scope>
</reference>
<reference evidence="2" key="1">
    <citation type="submission" date="2022-10" db="EMBL/GenBank/DDBJ databases">
        <authorList>
            <person name="Chen Y."/>
            <person name="Dougan E. K."/>
            <person name="Chan C."/>
            <person name="Rhodes N."/>
            <person name="Thang M."/>
        </authorList>
    </citation>
    <scope>NUCLEOTIDE SEQUENCE</scope>
</reference>
<gene>
    <name evidence="2" type="ORF">C1SCF055_LOCUS9690</name>
</gene>
<sequence length="462" mass="49751">MWRRFMVDKVLVLALEKAVEDKHLGRMRGKMKLKKGKIYYKSKMMAMLMWRVRAKMRTKRYFFTADVITPDFTATESAVLGQDDDQLADEGAAPRPPGDDNAIYLPERDEVSRPAGMDLQPARRLNGKTRPAMLHRLMRAPIEGEDDPFETLGRVNAPSWERDRDDSWTLETVPSPDSSLDGSGGGEEEEAPNSQCGGSSLTASQEYENFLQKVQHNLHMLVMEEVSHIDGTADEQAWCMPILKEMLVQKAEVEEGGEGLRLDAMVSEAESSGEEAALMTSDDENGEPSTSKRRGKGVSTSRKSVRQSGSSSAVRTTSMSLTSRSGLVHQDGSGSSSPLRRRTQSGSGSAARTTSQRMTAQSGLHGAMSTTTQSLTSLSGLSSGEVSKRSHEAGRGSLSLTGRSGSCSASGGTSSLDPMPRSGFQLAAAGEPAEMSACAADGGSVGRAVEERRPHGLQISNP</sequence>
<feature type="region of interest" description="Disordered" evidence="1">
    <location>
        <begin position="266"/>
        <end position="462"/>
    </location>
</feature>
<proteinExistence type="predicted"/>
<feature type="compositionally biased region" description="Polar residues" evidence="1">
    <location>
        <begin position="192"/>
        <end position="201"/>
    </location>
</feature>
<keyword evidence="4" id="KW-1185">Reference proteome</keyword>
<comment type="caution">
    <text evidence="2">The sequence shown here is derived from an EMBL/GenBank/DDBJ whole genome shotgun (WGS) entry which is preliminary data.</text>
</comment>
<name>A0A9P1BYA3_9DINO</name>
<protein>
    <submittedName>
        <fullName evidence="2">Uncharacterized protein</fullName>
    </submittedName>
</protein>
<feature type="compositionally biased region" description="Low complexity" evidence="1">
    <location>
        <begin position="369"/>
        <end position="384"/>
    </location>
</feature>
<dbReference type="EMBL" id="CAMXCT020000671">
    <property type="protein sequence ID" value="CAL1135322.1"/>
    <property type="molecule type" value="Genomic_DNA"/>
</dbReference>
<feature type="region of interest" description="Disordered" evidence="1">
    <location>
        <begin position="145"/>
        <end position="201"/>
    </location>
</feature>